<dbReference type="Pfam" id="PF00155">
    <property type="entry name" value="Aminotran_1_2"/>
    <property type="match status" value="1"/>
</dbReference>
<evidence type="ECO:0000259" key="1">
    <source>
        <dbReference type="Pfam" id="PF00155"/>
    </source>
</evidence>
<dbReference type="STRING" id="767769.A0A1L9UDS6"/>
<dbReference type="RefSeq" id="XP_067477065.1">
    <property type="nucleotide sequence ID" value="XM_067628803.1"/>
</dbReference>
<dbReference type="AlphaFoldDB" id="A0A1L9UDS6"/>
<feature type="domain" description="Aminotransferase class I/classII large" evidence="1">
    <location>
        <begin position="23"/>
        <end position="102"/>
    </location>
</feature>
<sequence>MGAMYDTRLLFAALVPTPLSTQSPEALRGLAAFRGRHQLHFISDEIYAKSVFANAAIATPIPFISASALGLCDVIDPTRSYVLYGISNDFGANGLRCGLISTKK</sequence>
<evidence type="ECO:0000313" key="3">
    <source>
        <dbReference type="Proteomes" id="UP000184499"/>
    </source>
</evidence>
<protein>
    <recommendedName>
        <fullName evidence="1">Aminotransferase class I/classII large domain-containing protein</fullName>
    </recommendedName>
</protein>
<dbReference type="VEuPathDB" id="FungiDB:ASPBRDRAFT_66890"/>
<name>A0A1L9UDS6_ASPBC</name>
<dbReference type="InterPro" id="IPR015421">
    <property type="entry name" value="PyrdxlP-dep_Trfase_major"/>
</dbReference>
<dbReference type="Gene3D" id="3.40.640.10">
    <property type="entry name" value="Type I PLP-dependent aspartate aminotransferase-like (Major domain)"/>
    <property type="match status" value="1"/>
</dbReference>
<keyword evidence="3" id="KW-1185">Reference proteome</keyword>
<evidence type="ECO:0000313" key="2">
    <source>
        <dbReference type="EMBL" id="OJJ69816.1"/>
    </source>
</evidence>
<proteinExistence type="predicted"/>
<dbReference type="OrthoDB" id="7042322at2759"/>
<dbReference type="GO" id="GO:0030170">
    <property type="term" value="F:pyridoxal phosphate binding"/>
    <property type="evidence" value="ECO:0007669"/>
    <property type="project" value="InterPro"/>
</dbReference>
<organism evidence="2 3">
    <name type="scientific">Aspergillus brasiliensis (strain CBS 101740 / IMI 381727 / IBT 21946)</name>
    <dbReference type="NCBI Taxonomy" id="767769"/>
    <lineage>
        <taxon>Eukaryota</taxon>
        <taxon>Fungi</taxon>
        <taxon>Dikarya</taxon>
        <taxon>Ascomycota</taxon>
        <taxon>Pezizomycotina</taxon>
        <taxon>Eurotiomycetes</taxon>
        <taxon>Eurotiomycetidae</taxon>
        <taxon>Eurotiales</taxon>
        <taxon>Aspergillaceae</taxon>
        <taxon>Aspergillus</taxon>
        <taxon>Aspergillus subgen. Circumdati</taxon>
    </lineage>
</organism>
<gene>
    <name evidence="2" type="ORF">ASPBRDRAFT_66890</name>
</gene>
<dbReference type="InterPro" id="IPR015424">
    <property type="entry name" value="PyrdxlP-dep_Trfase"/>
</dbReference>
<accession>A0A1L9UDS6</accession>
<dbReference type="EMBL" id="KV878687">
    <property type="protein sequence ID" value="OJJ69816.1"/>
    <property type="molecule type" value="Genomic_DNA"/>
</dbReference>
<dbReference type="InterPro" id="IPR004839">
    <property type="entry name" value="Aminotransferase_I/II_large"/>
</dbReference>
<dbReference type="Proteomes" id="UP000184499">
    <property type="component" value="Unassembled WGS sequence"/>
</dbReference>
<reference evidence="3" key="1">
    <citation type="journal article" date="2017" name="Genome Biol.">
        <title>Comparative genomics reveals high biological diversity and specific adaptations in the industrially and medically important fungal genus Aspergillus.</title>
        <authorList>
            <person name="de Vries R.P."/>
            <person name="Riley R."/>
            <person name="Wiebenga A."/>
            <person name="Aguilar-Osorio G."/>
            <person name="Amillis S."/>
            <person name="Uchima C.A."/>
            <person name="Anderluh G."/>
            <person name="Asadollahi M."/>
            <person name="Askin M."/>
            <person name="Barry K."/>
            <person name="Battaglia E."/>
            <person name="Bayram O."/>
            <person name="Benocci T."/>
            <person name="Braus-Stromeyer S.A."/>
            <person name="Caldana C."/>
            <person name="Canovas D."/>
            <person name="Cerqueira G.C."/>
            <person name="Chen F."/>
            <person name="Chen W."/>
            <person name="Choi C."/>
            <person name="Clum A."/>
            <person name="Dos Santos R.A."/>
            <person name="Damasio A.R."/>
            <person name="Diallinas G."/>
            <person name="Emri T."/>
            <person name="Fekete E."/>
            <person name="Flipphi M."/>
            <person name="Freyberg S."/>
            <person name="Gallo A."/>
            <person name="Gournas C."/>
            <person name="Habgood R."/>
            <person name="Hainaut M."/>
            <person name="Harispe M.L."/>
            <person name="Henrissat B."/>
            <person name="Hilden K.S."/>
            <person name="Hope R."/>
            <person name="Hossain A."/>
            <person name="Karabika E."/>
            <person name="Karaffa L."/>
            <person name="Karanyi Z."/>
            <person name="Krasevec N."/>
            <person name="Kuo A."/>
            <person name="Kusch H."/>
            <person name="LaButti K."/>
            <person name="Lagendijk E.L."/>
            <person name="Lapidus A."/>
            <person name="Levasseur A."/>
            <person name="Lindquist E."/>
            <person name="Lipzen A."/>
            <person name="Logrieco A.F."/>
            <person name="MacCabe A."/>
            <person name="Maekelae M.R."/>
            <person name="Malavazi I."/>
            <person name="Melin P."/>
            <person name="Meyer V."/>
            <person name="Mielnichuk N."/>
            <person name="Miskei M."/>
            <person name="Molnar A.P."/>
            <person name="Mule G."/>
            <person name="Ngan C.Y."/>
            <person name="Orejas M."/>
            <person name="Orosz E."/>
            <person name="Ouedraogo J.P."/>
            <person name="Overkamp K.M."/>
            <person name="Park H.-S."/>
            <person name="Perrone G."/>
            <person name="Piumi F."/>
            <person name="Punt P.J."/>
            <person name="Ram A.F."/>
            <person name="Ramon A."/>
            <person name="Rauscher S."/>
            <person name="Record E."/>
            <person name="Riano-Pachon D.M."/>
            <person name="Robert V."/>
            <person name="Roehrig J."/>
            <person name="Ruller R."/>
            <person name="Salamov A."/>
            <person name="Salih N.S."/>
            <person name="Samson R.A."/>
            <person name="Sandor E."/>
            <person name="Sanguinetti M."/>
            <person name="Schuetze T."/>
            <person name="Sepcic K."/>
            <person name="Shelest E."/>
            <person name="Sherlock G."/>
            <person name="Sophianopoulou V."/>
            <person name="Squina F.M."/>
            <person name="Sun H."/>
            <person name="Susca A."/>
            <person name="Todd R.B."/>
            <person name="Tsang A."/>
            <person name="Unkles S.E."/>
            <person name="van de Wiele N."/>
            <person name="van Rossen-Uffink D."/>
            <person name="Oliveira J.V."/>
            <person name="Vesth T.C."/>
            <person name="Visser J."/>
            <person name="Yu J.-H."/>
            <person name="Zhou M."/>
            <person name="Andersen M.R."/>
            <person name="Archer D.B."/>
            <person name="Baker S.E."/>
            <person name="Benoit I."/>
            <person name="Brakhage A.A."/>
            <person name="Braus G.H."/>
            <person name="Fischer R."/>
            <person name="Frisvad J.C."/>
            <person name="Goldman G.H."/>
            <person name="Houbraken J."/>
            <person name="Oakley B."/>
            <person name="Pocsi I."/>
            <person name="Scazzocchio C."/>
            <person name="Seiboth B."/>
            <person name="vanKuyk P.A."/>
            <person name="Wortman J."/>
            <person name="Dyer P.S."/>
            <person name="Grigoriev I.V."/>
        </authorList>
    </citation>
    <scope>NUCLEOTIDE SEQUENCE [LARGE SCALE GENOMIC DNA]</scope>
    <source>
        <strain evidence="3">CBS 101740 / IMI 381727 / IBT 21946</strain>
    </source>
</reference>
<dbReference type="GeneID" id="93581291"/>
<dbReference type="SUPFAM" id="SSF53383">
    <property type="entry name" value="PLP-dependent transferases"/>
    <property type="match status" value="1"/>
</dbReference>